<dbReference type="RefSeq" id="WP_396639851.1">
    <property type="nucleotide sequence ID" value="NZ_JBIQWL010000002.1"/>
</dbReference>
<evidence type="ECO:0000256" key="1">
    <source>
        <dbReference type="ARBA" id="ARBA00001933"/>
    </source>
</evidence>
<evidence type="ECO:0000256" key="2">
    <source>
        <dbReference type="ARBA" id="ARBA00022898"/>
    </source>
</evidence>
<comment type="caution">
    <text evidence="5">The sequence shown here is derived from an EMBL/GenBank/DDBJ whole genome shotgun (WGS) entry which is preliminary data.</text>
</comment>
<dbReference type="InterPro" id="IPR020622">
    <property type="entry name" value="Ala_racemase_pyridoxalP-BS"/>
</dbReference>
<comment type="cofactor">
    <cofactor evidence="1">
        <name>pyridoxal 5'-phosphate</name>
        <dbReference type="ChEBI" id="CHEBI:597326"/>
    </cofactor>
</comment>
<dbReference type="Gene3D" id="2.40.37.10">
    <property type="entry name" value="Lyase, Ornithine Decarboxylase, Chain A, domain 1"/>
    <property type="match status" value="2"/>
</dbReference>
<dbReference type="PANTHER" id="PTHR30511:SF0">
    <property type="entry name" value="ALANINE RACEMASE, CATABOLIC-RELATED"/>
    <property type="match status" value="1"/>
</dbReference>
<dbReference type="SMART" id="SM01005">
    <property type="entry name" value="Ala_racemase_C"/>
    <property type="match status" value="1"/>
</dbReference>
<evidence type="ECO:0000313" key="6">
    <source>
        <dbReference type="Proteomes" id="UP001610861"/>
    </source>
</evidence>
<protein>
    <submittedName>
        <fullName evidence="5">Alanine racemase</fullName>
    </submittedName>
</protein>
<dbReference type="InterPro" id="IPR011079">
    <property type="entry name" value="Ala_racemase_C"/>
</dbReference>
<sequence>MTAELRIDLDAFADNLAAIRNRVAPAAHMLVVKDDAYGHGLEAIVTRAWAEDVRWFGAFDVRTGSAVRAFLGAEARIFVWIVATAEEARAAVDADLDIGVGDAALLEDVAAASGRGRVHLKIDTGLHRNGVRPEEWPGFVARAAELERDGALEVVGVWSHIAEASDAEDDAARTLFDAAVRQAQDAGLRPVLRHLAASAAGFARPEFRYDLVRIGAFAYGIRPAGGPGEAELGIRPVSTLAAHVARVDGEDVTIDVGGLDGLPSTLAGRLEVGTIQGSRAVRVIGLSESTVAGWSTAQVGDEVLVLGAGAPASVTDAAERIGTIGEEIALRFSPGMPRVYRGG</sequence>
<dbReference type="Pfam" id="PF01168">
    <property type="entry name" value="Ala_racemase_N"/>
    <property type="match status" value="1"/>
</dbReference>
<dbReference type="Gene3D" id="3.20.20.10">
    <property type="entry name" value="Alanine racemase"/>
    <property type="match status" value="1"/>
</dbReference>
<evidence type="ECO:0000256" key="3">
    <source>
        <dbReference type="ARBA" id="ARBA00023235"/>
    </source>
</evidence>
<dbReference type="PRINTS" id="PR00992">
    <property type="entry name" value="ALARACEMASE"/>
</dbReference>
<organism evidence="5 6">
    <name type="scientific">Microbacterium alkaliflavum</name>
    <dbReference type="NCBI Taxonomy" id="3248839"/>
    <lineage>
        <taxon>Bacteria</taxon>
        <taxon>Bacillati</taxon>
        <taxon>Actinomycetota</taxon>
        <taxon>Actinomycetes</taxon>
        <taxon>Micrococcales</taxon>
        <taxon>Microbacteriaceae</taxon>
        <taxon>Microbacterium</taxon>
    </lineage>
</organism>
<proteinExistence type="predicted"/>
<dbReference type="SUPFAM" id="SSF51419">
    <property type="entry name" value="PLP-binding barrel"/>
    <property type="match status" value="1"/>
</dbReference>
<dbReference type="InterPro" id="IPR001608">
    <property type="entry name" value="Ala_racemase_N"/>
</dbReference>
<dbReference type="InterPro" id="IPR009006">
    <property type="entry name" value="Ala_racemase/Decarboxylase_C"/>
</dbReference>
<evidence type="ECO:0000313" key="5">
    <source>
        <dbReference type="EMBL" id="MFH8249899.1"/>
    </source>
</evidence>
<dbReference type="InterPro" id="IPR029066">
    <property type="entry name" value="PLP-binding_barrel"/>
</dbReference>
<keyword evidence="2" id="KW-0663">Pyridoxal phosphate</keyword>
<accession>A0ABW7Q8K2</accession>
<keyword evidence="3" id="KW-0413">Isomerase</keyword>
<name>A0ABW7Q8K2_9MICO</name>
<dbReference type="InterPro" id="IPR000821">
    <property type="entry name" value="Ala_racemase"/>
</dbReference>
<dbReference type="SUPFAM" id="SSF50621">
    <property type="entry name" value="Alanine racemase C-terminal domain-like"/>
    <property type="match status" value="1"/>
</dbReference>
<evidence type="ECO:0000259" key="4">
    <source>
        <dbReference type="SMART" id="SM01005"/>
    </source>
</evidence>
<dbReference type="EMBL" id="JBIQWL010000002">
    <property type="protein sequence ID" value="MFH8249899.1"/>
    <property type="molecule type" value="Genomic_DNA"/>
</dbReference>
<dbReference type="Proteomes" id="UP001610861">
    <property type="component" value="Unassembled WGS sequence"/>
</dbReference>
<feature type="domain" description="Alanine racemase C-terminal" evidence="4">
    <location>
        <begin position="237"/>
        <end position="341"/>
    </location>
</feature>
<dbReference type="PANTHER" id="PTHR30511">
    <property type="entry name" value="ALANINE RACEMASE"/>
    <property type="match status" value="1"/>
</dbReference>
<reference evidence="5 6" key="1">
    <citation type="submission" date="2024-09" db="EMBL/GenBank/DDBJ databases">
        <authorList>
            <person name="Pan X."/>
        </authorList>
    </citation>
    <scope>NUCLEOTIDE SEQUENCE [LARGE SCALE GENOMIC DNA]</scope>
    <source>
        <strain evidence="5 6">B2969</strain>
    </source>
</reference>
<keyword evidence="6" id="KW-1185">Reference proteome</keyword>
<gene>
    <name evidence="5" type="ORF">ACH3VR_05975</name>
</gene>
<dbReference type="PROSITE" id="PS00395">
    <property type="entry name" value="ALANINE_RACEMASE"/>
    <property type="match status" value="1"/>
</dbReference>